<dbReference type="EMBL" id="AP014936">
    <property type="protein sequence ID" value="BAU48725.1"/>
    <property type="molecule type" value="Genomic_DNA"/>
</dbReference>
<keyword evidence="1" id="KW-0472">Membrane</keyword>
<keyword evidence="2" id="KW-0732">Signal</keyword>
<keyword evidence="1" id="KW-0812">Transmembrane</keyword>
<evidence type="ECO:0000313" key="4">
    <source>
        <dbReference type="Proteomes" id="UP000218899"/>
    </source>
</evidence>
<feature type="transmembrane region" description="Helical" evidence="1">
    <location>
        <begin position="143"/>
        <end position="163"/>
    </location>
</feature>
<keyword evidence="1" id="KW-1133">Transmembrane helix</keyword>
<keyword evidence="4" id="KW-1185">Reference proteome</keyword>
<dbReference type="KEGG" id="sva:SVA_2175"/>
<organism evidence="3 4">
    <name type="scientific">Sulfurifustis variabilis</name>
    <dbReference type="NCBI Taxonomy" id="1675686"/>
    <lineage>
        <taxon>Bacteria</taxon>
        <taxon>Pseudomonadati</taxon>
        <taxon>Pseudomonadota</taxon>
        <taxon>Gammaproteobacteria</taxon>
        <taxon>Acidiferrobacterales</taxon>
        <taxon>Acidiferrobacteraceae</taxon>
        <taxon>Sulfurifustis</taxon>
    </lineage>
</organism>
<accession>A0A1B4V5M1</accession>
<dbReference type="PIRSF" id="PIRSF016919">
    <property type="entry name" value="HupE_UreJ"/>
    <property type="match status" value="1"/>
</dbReference>
<feature type="signal peptide" evidence="2">
    <location>
        <begin position="1"/>
        <end position="22"/>
    </location>
</feature>
<dbReference type="Proteomes" id="UP000218899">
    <property type="component" value="Chromosome"/>
</dbReference>
<evidence type="ECO:0000256" key="2">
    <source>
        <dbReference type="SAM" id="SignalP"/>
    </source>
</evidence>
<dbReference type="AlphaFoldDB" id="A0A1B4V5M1"/>
<name>A0A1B4V5M1_9GAMM</name>
<gene>
    <name evidence="3" type="ORF">SVA_2175</name>
</gene>
<dbReference type="InterPro" id="IPR007038">
    <property type="entry name" value="HupE_UreJ"/>
</dbReference>
<proteinExistence type="predicted"/>
<feature type="transmembrane region" description="Helical" evidence="1">
    <location>
        <begin position="32"/>
        <end position="56"/>
    </location>
</feature>
<dbReference type="OrthoDB" id="9808192at2"/>
<protein>
    <submittedName>
        <fullName evidence="3">Protein hupE</fullName>
    </submittedName>
</protein>
<evidence type="ECO:0000313" key="3">
    <source>
        <dbReference type="EMBL" id="BAU48725.1"/>
    </source>
</evidence>
<feature type="transmembrane region" description="Helical" evidence="1">
    <location>
        <begin position="175"/>
        <end position="192"/>
    </location>
</feature>
<feature type="chain" id="PRO_5008571212" evidence="2">
    <location>
        <begin position="23"/>
        <end position="194"/>
    </location>
</feature>
<feature type="transmembrane region" description="Helical" evidence="1">
    <location>
        <begin position="114"/>
        <end position="131"/>
    </location>
</feature>
<evidence type="ECO:0000256" key="1">
    <source>
        <dbReference type="SAM" id="Phobius"/>
    </source>
</evidence>
<dbReference type="Pfam" id="PF04955">
    <property type="entry name" value="HupE_UreJ"/>
    <property type="match status" value="1"/>
</dbReference>
<feature type="transmembrane region" description="Helical" evidence="1">
    <location>
        <begin position="65"/>
        <end position="83"/>
    </location>
</feature>
<reference evidence="3 4" key="1">
    <citation type="submission" date="2015-08" db="EMBL/GenBank/DDBJ databases">
        <title>Complete genome sequence of Sulfurifustis variabilis.</title>
        <authorList>
            <person name="Miura A."/>
            <person name="Kojima H."/>
            <person name="Fukui M."/>
        </authorList>
    </citation>
    <scope>NUCLEOTIDE SEQUENCE [LARGE SCALE GENOMIC DNA]</scope>
    <source>
        <strain evidence="4">skN76</strain>
    </source>
</reference>
<sequence>MRFWKAVGIASTMLAAAGPAHAHTFGASGAGFAAGLAHPFLGLDHLLAMLAVGLWAAQQQGRMRLAVPATFVAAMALGALAAVGGLGAYGIESGIAASVLVLGLLVAARARLPVPVGLALVAAFAVFHGHAHGAELPQAASVARYGLGVVLATVALHGSGWLLGDRLRERLGEAWLRAGGGMIAATGTWAWLAG</sequence>
<dbReference type="RefSeq" id="WP_096461208.1">
    <property type="nucleotide sequence ID" value="NZ_AP014936.1"/>
</dbReference>